<keyword evidence="1" id="KW-1133">Transmembrane helix</keyword>
<dbReference type="EMBL" id="KN819435">
    <property type="protein sequence ID" value="KIJ09788.1"/>
    <property type="molecule type" value="Genomic_DNA"/>
</dbReference>
<dbReference type="AlphaFoldDB" id="A0A0C9TG06"/>
<sequence length="89" mass="9967">MAESIHLNYGRLPPRALNERVENMGYATFAILIAMLYLSMVIVRVAGIFSVRFSRASDVSHMLQCSTVYHPSAPYTPCEDLQDNDSQAD</sequence>
<organism evidence="2 3">
    <name type="scientific">Paxillus involutus ATCC 200175</name>
    <dbReference type="NCBI Taxonomy" id="664439"/>
    <lineage>
        <taxon>Eukaryota</taxon>
        <taxon>Fungi</taxon>
        <taxon>Dikarya</taxon>
        <taxon>Basidiomycota</taxon>
        <taxon>Agaricomycotina</taxon>
        <taxon>Agaricomycetes</taxon>
        <taxon>Agaricomycetidae</taxon>
        <taxon>Boletales</taxon>
        <taxon>Paxilineae</taxon>
        <taxon>Paxillaceae</taxon>
        <taxon>Paxillus</taxon>
    </lineage>
</organism>
<keyword evidence="3" id="KW-1185">Reference proteome</keyword>
<keyword evidence="1" id="KW-0472">Membrane</keyword>
<name>A0A0C9TG06_PAXIN</name>
<keyword evidence="1" id="KW-0812">Transmembrane</keyword>
<evidence type="ECO:0000313" key="3">
    <source>
        <dbReference type="Proteomes" id="UP000053647"/>
    </source>
</evidence>
<evidence type="ECO:0000313" key="2">
    <source>
        <dbReference type="EMBL" id="KIJ09788.1"/>
    </source>
</evidence>
<accession>A0A0C9TG06</accession>
<feature type="transmembrane region" description="Helical" evidence="1">
    <location>
        <begin position="24"/>
        <end position="46"/>
    </location>
</feature>
<reference evidence="2 3" key="1">
    <citation type="submission" date="2014-06" db="EMBL/GenBank/DDBJ databases">
        <authorList>
            <consortium name="DOE Joint Genome Institute"/>
            <person name="Kuo A."/>
            <person name="Kohler A."/>
            <person name="Nagy L.G."/>
            <person name="Floudas D."/>
            <person name="Copeland A."/>
            <person name="Barry K.W."/>
            <person name="Cichocki N."/>
            <person name="Veneault-Fourrey C."/>
            <person name="LaButti K."/>
            <person name="Lindquist E.A."/>
            <person name="Lipzen A."/>
            <person name="Lundell T."/>
            <person name="Morin E."/>
            <person name="Murat C."/>
            <person name="Sun H."/>
            <person name="Tunlid A."/>
            <person name="Henrissat B."/>
            <person name="Grigoriev I.V."/>
            <person name="Hibbett D.S."/>
            <person name="Martin F."/>
            <person name="Nordberg H.P."/>
            <person name="Cantor M.N."/>
            <person name="Hua S.X."/>
        </authorList>
    </citation>
    <scope>NUCLEOTIDE SEQUENCE [LARGE SCALE GENOMIC DNA]</scope>
    <source>
        <strain evidence="2 3">ATCC 200175</strain>
    </source>
</reference>
<dbReference type="Proteomes" id="UP000053647">
    <property type="component" value="Unassembled WGS sequence"/>
</dbReference>
<protein>
    <submittedName>
        <fullName evidence="2">Uncharacterized protein</fullName>
    </submittedName>
</protein>
<dbReference type="HOGENOM" id="CLU_2455373_0_0_1"/>
<evidence type="ECO:0000256" key="1">
    <source>
        <dbReference type="SAM" id="Phobius"/>
    </source>
</evidence>
<gene>
    <name evidence="2" type="ORF">PAXINDRAFT_102176</name>
</gene>
<reference evidence="3" key="2">
    <citation type="submission" date="2015-01" db="EMBL/GenBank/DDBJ databases">
        <title>Evolutionary Origins and Diversification of the Mycorrhizal Mutualists.</title>
        <authorList>
            <consortium name="DOE Joint Genome Institute"/>
            <consortium name="Mycorrhizal Genomics Consortium"/>
            <person name="Kohler A."/>
            <person name="Kuo A."/>
            <person name="Nagy L.G."/>
            <person name="Floudas D."/>
            <person name="Copeland A."/>
            <person name="Barry K.W."/>
            <person name="Cichocki N."/>
            <person name="Veneault-Fourrey C."/>
            <person name="LaButti K."/>
            <person name="Lindquist E.A."/>
            <person name="Lipzen A."/>
            <person name="Lundell T."/>
            <person name="Morin E."/>
            <person name="Murat C."/>
            <person name="Riley R."/>
            <person name="Ohm R."/>
            <person name="Sun H."/>
            <person name="Tunlid A."/>
            <person name="Henrissat B."/>
            <person name="Grigoriev I.V."/>
            <person name="Hibbett D.S."/>
            <person name="Martin F."/>
        </authorList>
    </citation>
    <scope>NUCLEOTIDE SEQUENCE [LARGE SCALE GENOMIC DNA]</scope>
    <source>
        <strain evidence="3">ATCC 200175</strain>
    </source>
</reference>
<proteinExistence type="predicted"/>